<keyword evidence="2" id="KW-1185">Reference proteome</keyword>
<accession>A0A017T2V5</accession>
<dbReference type="Proteomes" id="UP000019678">
    <property type="component" value="Unassembled WGS sequence"/>
</dbReference>
<proteinExistence type="predicted"/>
<reference evidence="1 2" key="1">
    <citation type="submission" date="2013-05" db="EMBL/GenBank/DDBJ databases">
        <title>Genome assembly of Chondromyces apiculatus DSM 436.</title>
        <authorList>
            <person name="Sharma G."/>
            <person name="Khatri I."/>
            <person name="Kaur C."/>
            <person name="Mayilraj S."/>
            <person name="Subramanian S."/>
        </authorList>
    </citation>
    <scope>NUCLEOTIDE SEQUENCE [LARGE SCALE GENOMIC DNA]</scope>
    <source>
        <strain evidence="1 2">DSM 436</strain>
    </source>
</reference>
<evidence type="ECO:0000313" key="1">
    <source>
        <dbReference type="EMBL" id="EYF02896.1"/>
    </source>
</evidence>
<dbReference type="AlphaFoldDB" id="A0A017T2V5"/>
<name>A0A017T2V5_9BACT</name>
<dbReference type="EMBL" id="ASRX01000054">
    <property type="protein sequence ID" value="EYF02896.1"/>
    <property type="molecule type" value="Genomic_DNA"/>
</dbReference>
<dbReference type="RefSeq" id="WP_269324735.1">
    <property type="nucleotide sequence ID" value="NZ_ASRX01000054.1"/>
</dbReference>
<comment type="caution">
    <text evidence="1">The sequence shown here is derived from an EMBL/GenBank/DDBJ whole genome shotgun (WGS) entry which is preliminary data.</text>
</comment>
<protein>
    <submittedName>
        <fullName evidence="1">Uncharacterized protein</fullName>
    </submittedName>
</protein>
<evidence type="ECO:0000313" key="2">
    <source>
        <dbReference type="Proteomes" id="UP000019678"/>
    </source>
</evidence>
<gene>
    <name evidence="1" type="ORF">CAP_6476</name>
</gene>
<sequence>MTGTVRRAARCALLIDERDQARDAALNALPQLGARVEAQKS</sequence>
<organism evidence="1 2">
    <name type="scientific">Chondromyces apiculatus DSM 436</name>
    <dbReference type="NCBI Taxonomy" id="1192034"/>
    <lineage>
        <taxon>Bacteria</taxon>
        <taxon>Pseudomonadati</taxon>
        <taxon>Myxococcota</taxon>
        <taxon>Polyangia</taxon>
        <taxon>Polyangiales</taxon>
        <taxon>Polyangiaceae</taxon>
        <taxon>Chondromyces</taxon>
    </lineage>
</organism>